<sequence>MSKEKKLRELSAEERALVFGGAQVETQDLPGVTVTPDPEPDFPPNDSGFPSDPWDPGDGGGGGGGDGSVQVSGDSWTQTDKAWIDASGIAHASQSWTNPDLFLTLNMSESYNLTTGAWGLAANGNFSLNGNNYSLGMTTDHFTITGASAAYTYDWGGGLTFQFSINYDATTNDYKSEVKFTIPSGP</sequence>
<proteinExistence type="predicted"/>
<name>A0A1C3NPL9_9XANT</name>
<protein>
    <submittedName>
        <fullName evidence="2">Uncharacterized protein</fullName>
    </submittedName>
</protein>
<reference evidence="2 3" key="1">
    <citation type="submission" date="2016-06" db="EMBL/GenBank/DDBJ databases">
        <authorList>
            <person name="Kjaerup R.B."/>
            <person name="Dalgaard T.S."/>
            <person name="Juul-Madsen H.R."/>
        </authorList>
    </citation>
    <scope>NUCLEOTIDE SEQUENCE [LARGE SCALE GENOMIC DNA]</scope>
    <source>
        <strain evidence="2">LMG947</strain>
    </source>
</reference>
<dbReference type="Proteomes" id="UP000092503">
    <property type="component" value="Unassembled WGS sequence"/>
</dbReference>
<gene>
    <name evidence="2" type="ORF">XBLMG947_3132</name>
</gene>
<feature type="compositionally biased region" description="Low complexity" evidence="1">
    <location>
        <begin position="46"/>
        <end position="56"/>
    </location>
</feature>
<dbReference type="STRING" id="56449.XBLMG947_3132"/>
<evidence type="ECO:0000313" key="2">
    <source>
        <dbReference type="EMBL" id="SBV52337.1"/>
    </source>
</evidence>
<feature type="compositionally biased region" description="Gly residues" evidence="1">
    <location>
        <begin position="57"/>
        <end position="67"/>
    </location>
</feature>
<evidence type="ECO:0000256" key="1">
    <source>
        <dbReference type="SAM" id="MobiDB-lite"/>
    </source>
</evidence>
<dbReference type="EMBL" id="FLTX01000049">
    <property type="protein sequence ID" value="SBV52337.1"/>
    <property type="molecule type" value="Genomic_DNA"/>
</dbReference>
<feature type="region of interest" description="Disordered" evidence="1">
    <location>
        <begin position="18"/>
        <end position="74"/>
    </location>
</feature>
<dbReference type="RefSeq" id="WP_139074409.1">
    <property type="nucleotide sequence ID" value="NZ_FLTX01000049.1"/>
</dbReference>
<accession>A0A1C3NPL9</accession>
<dbReference type="AlphaFoldDB" id="A0A1C3NPL9"/>
<dbReference type="OrthoDB" id="9985541at2"/>
<organism evidence="2 3">
    <name type="scientific">Xanthomonas bromi</name>
    <dbReference type="NCBI Taxonomy" id="56449"/>
    <lineage>
        <taxon>Bacteria</taxon>
        <taxon>Pseudomonadati</taxon>
        <taxon>Pseudomonadota</taxon>
        <taxon>Gammaproteobacteria</taxon>
        <taxon>Lysobacterales</taxon>
        <taxon>Lysobacteraceae</taxon>
        <taxon>Xanthomonas</taxon>
    </lineage>
</organism>
<evidence type="ECO:0000313" key="3">
    <source>
        <dbReference type="Proteomes" id="UP000092503"/>
    </source>
</evidence>